<accession>A0ABR7QL19</accession>
<gene>
    <name evidence="3" type="ORF">H4O18_07695</name>
</gene>
<keyword evidence="4" id="KW-1185">Reference proteome</keyword>
<dbReference type="Pfam" id="PF00534">
    <property type="entry name" value="Glycos_transf_1"/>
    <property type="match status" value="1"/>
</dbReference>
<proteinExistence type="predicted"/>
<evidence type="ECO:0000313" key="3">
    <source>
        <dbReference type="EMBL" id="MBC8767870.1"/>
    </source>
</evidence>
<protein>
    <submittedName>
        <fullName evidence="3">Glycosyltransferase</fullName>
    </submittedName>
</protein>
<dbReference type="Gene3D" id="3.40.50.2000">
    <property type="entry name" value="Glycogen Phosphorylase B"/>
    <property type="match status" value="2"/>
</dbReference>
<evidence type="ECO:0000313" key="4">
    <source>
        <dbReference type="Proteomes" id="UP000618952"/>
    </source>
</evidence>
<dbReference type="PANTHER" id="PTHR46401">
    <property type="entry name" value="GLYCOSYLTRANSFERASE WBBK-RELATED"/>
    <property type="match status" value="1"/>
</dbReference>
<evidence type="ECO:0000259" key="2">
    <source>
        <dbReference type="Pfam" id="PF00534"/>
    </source>
</evidence>
<keyword evidence="1" id="KW-0808">Transferase</keyword>
<evidence type="ECO:0000256" key="1">
    <source>
        <dbReference type="ARBA" id="ARBA00022679"/>
    </source>
</evidence>
<dbReference type="Proteomes" id="UP000618952">
    <property type="component" value="Unassembled WGS sequence"/>
</dbReference>
<dbReference type="RefSeq" id="WP_187583088.1">
    <property type="nucleotide sequence ID" value="NZ_JACLHY010000005.1"/>
</dbReference>
<dbReference type="PANTHER" id="PTHR46401:SF2">
    <property type="entry name" value="GLYCOSYLTRANSFERASE WBBK-RELATED"/>
    <property type="match status" value="1"/>
</dbReference>
<organism evidence="3 4">
    <name type="scientific">Arenibacter arenosicollis</name>
    <dbReference type="NCBI Taxonomy" id="2762274"/>
    <lineage>
        <taxon>Bacteria</taxon>
        <taxon>Pseudomonadati</taxon>
        <taxon>Bacteroidota</taxon>
        <taxon>Flavobacteriia</taxon>
        <taxon>Flavobacteriales</taxon>
        <taxon>Flavobacteriaceae</taxon>
        <taxon>Arenibacter</taxon>
    </lineage>
</organism>
<name>A0ABR7QL19_9FLAO</name>
<sequence>MIKILYVSALCSEKVLDNIYETSINKPEQAAQKFHRLLAKGFALQQQNCCIETLSTLPVVPANHKRKIWNLPSETINKLKFRYIPFINLPYIKNSGIFCYTFIKVFLWTLSIRKKNKVVICDVLNLTVSLASFWAARLTGATCVAIVTDLPGLMVTTGGKKDNTTRSLYHTMVSTMMQGFDRYILLTEQMNEIVNPKNKPYIIMEGLVDLEMEASSNILDKKNTNKKVLIYAGGLYAKYGIKDLIEAFMLLENVDVELHLYGSGEMVTEMDAYMRKDQRIHFKGMVPNKIVVKDQLAATLLINPRPTNEEFTKFSFPSKNMEYMVSGTPMITTKLPGMPKEYYPYVYLFEEENVEGMKNTLQKILSKSKEDLHQFGLEAKKFVLTNKNNQIQAQRILQFLKENA</sequence>
<dbReference type="EMBL" id="JACLHY010000005">
    <property type="protein sequence ID" value="MBC8767870.1"/>
    <property type="molecule type" value="Genomic_DNA"/>
</dbReference>
<comment type="caution">
    <text evidence="3">The sequence shown here is derived from an EMBL/GenBank/DDBJ whole genome shotgun (WGS) entry which is preliminary data.</text>
</comment>
<dbReference type="SUPFAM" id="SSF53756">
    <property type="entry name" value="UDP-Glycosyltransferase/glycogen phosphorylase"/>
    <property type="match status" value="1"/>
</dbReference>
<reference evidence="3 4" key="1">
    <citation type="submission" date="2020-08" db="EMBL/GenBank/DDBJ databases">
        <title>Arenibacter gaetbuli sp. nov., isolated from a sand dune.</title>
        <authorList>
            <person name="Park S."/>
            <person name="Yoon J.-H."/>
        </authorList>
    </citation>
    <scope>NUCLEOTIDE SEQUENCE [LARGE SCALE GENOMIC DNA]</scope>
    <source>
        <strain evidence="3 4">BSSL-BM3</strain>
    </source>
</reference>
<dbReference type="InterPro" id="IPR001296">
    <property type="entry name" value="Glyco_trans_1"/>
</dbReference>
<feature type="domain" description="Glycosyl transferase family 1" evidence="2">
    <location>
        <begin position="221"/>
        <end position="381"/>
    </location>
</feature>